<dbReference type="InterPro" id="IPR036388">
    <property type="entry name" value="WH-like_DNA-bd_sf"/>
</dbReference>
<keyword evidence="4" id="KW-0804">Transcription</keyword>
<dbReference type="InterPro" id="IPR013324">
    <property type="entry name" value="RNA_pol_sigma_r3/r4-like"/>
</dbReference>
<dbReference type="InterPro" id="IPR013325">
    <property type="entry name" value="RNA_pol_sigma_r2"/>
</dbReference>
<dbReference type="CDD" id="cd06171">
    <property type="entry name" value="Sigma70_r4"/>
    <property type="match status" value="1"/>
</dbReference>
<keyword evidence="8" id="KW-1185">Reference proteome</keyword>
<name>A0A368JV60_9BACT</name>
<dbReference type="InterPro" id="IPR014284">
    <property type="entry name" value="RNA_pol_sigma-70_dom"/>
</dbReference>
<dbReference type="Gene3D" id="1.10.1740.10">
    <property type="match status" value="1"/>
</dbReference>
<dbReference type="SUPFAM" id="SSF88659">
    <property type="entry name" value="Sigma3 and sigma4 domains of RNA polymerase sigma factors"/>
    <property type="match status" value="1"/>
</dbReference>
<dbReference type="GO" id="GO:0003677">
    <property type="term" value="F:DNA binding"/>
    <property type="evidence" value="ECO:0007669"/>
    <property type="project" value="InterPro"/>
</dbReference>
<evidence type="ECO:0000259" key="5">
    <source>
        <dbReference type="Pfam" id="PF04542"/>
    </source>
</evidence>
<comment type="similarity">
    <text evidence="1">Belongs to the sigma-70 factor family. ECF subfamily.</text>
</comment>
<comment type="caution">
    <text evidence="7">The sequence shown here is derived from an EMBL/GenBank/DDBJ whole genome shotgun (WGS) entry which is preliminary data.</text>
</comment>
<gene>
    <name evidence="7" type="ORF">DUE52_01000</name>
</gene>
<dbReference type="NCBIfam" id="TIGR02937">
    <property type="entry name" value="sigma70-ECF"/>
    <property type="match status" value="1"/>
</dbReference>
<organism evidence="7 8">
    <name type="scientific">Larkinella punicea</name>
    <dbReference type="NCBI Taxonomy" id="2315727"/>
    <lineage>
        <taxon>Bacteria</taxon>
        <taxon>Pseudomonadati</taxon>
        <taxon>Bacteroidota</taxon>
        <taxon>Cytophagia</taxon>
        <taxon>Cytophagales</taxon>
        <taxon>Spirosomataceae</taxon>
        <taxon>Larkinella</taxon>
    </lineage>
</organism>
<feature type="domain" description="RNA polymerase sigma-70 region 2" evidence="5">
    <location>
        <begin position="25"/>
        <end position="90"/>
    </location>
</feature>
<reference evidence="7 8" key="1">
    <citation type="submission" date="2018-07" db="EMBL/GenBank/DDBJ databases">
        <title>Genome analysis of Larkinella rosea.</title>
        <authorList>
            <person name="Zhou Z."/>
            <person name="Wang G."/>
        </authorList>
    </citation>
    <scope>NUCLEOTIDE SEQUENCE [LARGE SCALE GENOMIC DNA]</scope>
    <source>
        <strain evidence="8">zzj9</strain>
    </source>
</reference>
<dbReference type="InterPro" id="IPR013249">
    <property type="entry name" value="RNA_pol_sigma70_r4_t2"/>
</dbReference>
<feature type="domain" description="RNA polymerase sigma factor 70 region 4 type 2" evidence="6">
    <location>
        <begin position="126"/>
        <end position="177"/>
    </location>
</feature>
<keyword evidence="2" id="KW-0805">Transcription regulation</keyword>
<evidence type="ECO:0000256" key="4">
    <source>
        <dbReference type="ARBA" id="ARBA00023163"/>
    </source>
</evidence>
<evidence type="ECO:0000256" key="1">
    <source>
        <dbReference type="ARBA" id="ARBA00010641"/>
    </source>
</evidence>
<dbReference type="RefSeq" id="WP_114404071.1">
    <property type="nucleotide sequence ID" value="NZ_QOWE01000001.1"/>
</dbReference>
<sequence length="186" mass="22073">MKETISDPDLWNQVRMGDEVAFEELIRRFYRPLHHYGFKFTRDADLLKDCIQDLFVELWAYRRNIAQTEYVRVYLFKSLRRKLYKDALRRGQTEPFEDGMADGFLHAESFEDELIRTELSAYQRSRLETLLKTLTDRQQEAVHLKFFAALPNDKIAEVMGLSYQSVGNLLHRAVNKLREGWHGLLL</sequence>
<evidence type="ECO:0000256" key="2">
    <source>
        <dbReference type="ARBA" id="ARBA00023015"/>
    </source>
</evidence>
<dbReference type="Gene3D" id="1.10.10.10">
    <property type="entry name" value="Winged helix-like DNA-binding domain superfamily/Winged helix DNA-binding domain"/>
    <property type="match status" value="1"/>
</dbReference>
<accession>A0A368JV60</accession>
<evidence type="ECO:0000313" key="8">
    <source>
        <dbReference type="Proteomes" id="UP000253383"/>
    </source>
</evidence>
<dbReference type="Proteomes" id="UP000253383">
    <property type="component" value="Unassembled WGS sequence"/>
</dbReference>
<keyword evidence="3" id="KW-0731">Sigma factor</keyword>
<dbReference type="AlphaFoldDB" id="A0A368JV60"/>
<dbReference type="EMBL" id="QOWE01000001">
    <property type="protein sequence ID" value="RCR71538.1"/>
    <property type="molecule type" value="Genomic_DNA"/>
</dbReference>
<dbReference type="PANTHER" id="PTHR43133">
    <property type="entry name" value="RNA POLYMERASE ECF-TYPE SIGMA FACTO"/>
    <property type="match status" value="1"/>
</dbReference>
<dbReference type="GO" id="GO:0016987">
    <property type="term" value="F:sigma factor activity"/>
    <property type="evidence" value="ECO:0007669"/>
    <property type="project" value="UniProtKB-KW"/>
</dbReference>
<dbReference type="SUPFAM" id="SSF88946">
    <property type="entry name" value="Sigma2 domain of RNA polymerase sigma factors"/>
    <property type="match status" value="1"/>
</dbReference>
<dbReference type="Pfam" id="PF08281">
    <property type="entry name" value="Sigma70_r4_2"/>
    <property type="match status" value="1"/>
</dbReference>
<dbReference type="InterPro" id="IPR007627">
    <property type="entry name" value="RNA_pol_sigma70_r2"/>
</dbReference>
<evidence type="ECO:0000313" key="7">
    <source>
        <dbReference type="EMBL" id="RCR71538.1"/>
    </source>
</evidence>
<dbReference type="OrthoDB" id="1121921at2"/>
<protein>
    <submittedName>
        <fullName evidence="7">Sigma-70 family RNA polymerase sigma factor</fullName>
    </submittedName>
</protein>
<dbReference type="InterPro" id="IPR039425">
    <property type="entry name" value="RNA_pol_sigma-70-like"/>
</dbReference>
<proteinExistence type="inferred from homology"/>
<dbReference type="Pfam" id="PF04542">
    <property type="entry name" value="Sigma70_r2"/>
    <property type="match status" value="1"/>
</dbReference>
<evidence type="ECO:0000259" key="6">
    <source>
        <dbReference type="Pfam" id="PF08281"/>
    </source>
</evidence>
<dbReference type="PANTHER" id="PTHR43133:SF46">
    <property type="entry name" value="RNA POLYMERASE SIGMA-70 FACTOR ECF SUBFAMILY"/>
    <property type="match status" value="1"/>
</dbReference>
<evidence type="ECO:0000256" key="3">
    <source>
        <dbReference type="ARBA" id="ARBA00023082"/>
    </source>
</evidence>
<dbReference type="GO" id="GO:0006352">
    <property type="term" value="P:DNA-templated transcription initiation"/>
    <property type="evidence" value="ECO:0007669"/>
    <property type="project" value="InterPro"/>
</dbReference>